<evidence type="ECO:0000256" key="5">
    <source>
        <dbReference type="ARBA" id="ARBA00023136"/>
    </source>
</evidence>
<dbReference type="OrthoDB" id="5526475at2"/>
<dbReference type="PANTHER" id="PTHR33885:SF3">
    <property type="entry name" value="PHAGE SHOCK PROTEIN C"/>
    <property type="match status" value="1"/>
</dbReference>
<keyword evidence="3 6" id="KW-0812">Transmembrane</keyword>
<keyword evidence="4 6" id="KW-1133">Transmembrane helix</keyword>
<dbReference type="HOGENOM" id="CLU_143433_4_3_7"/>
<keyword evidence="9" id="KW-1185">Reference proteome</keyword>
<evidence type="ECO:0000256" key="4">
    <source>
        <dbReference type="ARBA" id="ARBA00022989"/>
    </source>
</evidence>
<gene>
    <name evidence="8" type="ORF">SYN_00293</name>
</gene>
<name>Q2LWY1_SYNAS</name>
<accession>Q2LWY1</accession>
<feature type="transmembrane region" description="Helical" evidence="6">
    <location>
        <begin position="39"/>
        <end position="62"/>
    </location>
</feature>
<evidence type="ECO:0000256" key="2">
    <source>
        <dbReference type="ARBA" id="ARBA00022475"/>
    </source>
</evidence>
<dbReference type="InParanoid" id="Q2LWY1"/>
<evidence type="ECO:0000259" key="7">
    <source>
        <dbReference type="Pfam" id="PF04024"/>
    </source>
</evidence>
<dbReference type="EMBL" id="CP000252">
    <property type="protein sequence ID" value="ABC78596.1"/>
    <property type="molecule type" value="Genomic_DNA"/>
</dbReference>
<reference evidence="8 9" key="1">
    <citation type="journal article" date="2007" name="Proc. Natl. Acad. Sci. U.S.A.">
        <title>The genome of Syntrophus aciditrophicus: life at the thermodynamic limit of microbial growth.</title>
        <authorList>
            <person name="McInerney M.J."/>
            <person name="Rohlin L."/>
            <person name="Mouttaki H."/>
            <person name="Kim U."/>
            <person name="Krupp R.S."/>
            <person name="Rios-Hernandez L."/>
            <person name="Sieber J."/>
            <person name="Struchtemeyer C.G."/>
            <person name="Bhattacharyya A."/>
            <person name="Campbell J.W."/>
            <person name="Gunsalus R.P."/>
        </authorList>
    </citation>
    <scope>NUCLEOTIDE SEQUENCE [LARGE SCALE GENOMIC DNA]</scope>
    <source>
        <strain evidence="8 9">SB</strain>
    </source>
</reference>
<evidence type="ECO:0000313" key="8">
    <source>
        <dbReference type="EMBL" id="ABC78596.1"/>
    </source>
</evidence>
<evidence type="ECO:0000256" key="1">
    <source>
        <dbReference type="ARBA" id="ARBA00004162"/>
    </source>
</evidence>
<dbReference type="eggNOG" id="COG1983">
    <property type="taxonomic scope" value="Bacteria"/>
</dbReference>
<sequence>MDEKNWLQRFRKSQTDKWIGGVCGGLGEHTPIPSWCWRLLFAFLFLFYGFGLLLYILLWIFVPKGENV</sequence>
<dbReference type="PANTHER" id="PTHR33885">
    <property type="entry name" value="PHAGE SHOCK PROTEIN C"/>
    <property type="match status" value="1"/>
</dbReference>
<proteinExistence type="predicted"/>
<dbReference type="GO" id="GO:0005886">
    <property type="term" value="C:plasma membrane"/>
    <property type="evidence" value="ECO:0007669"/>
    <property type="project" value="UniProtKB-SubCell"/>
</dbReference>
<dbReference type="Pfam" id="PF04024">
    <property type="entry name" value="PspC"/>
    <property type="match status" value="1"/>
</dbReference>
<evidence type="ECO:0000256" key="6">
    <source>
        <dbReference type="SAM" id="Phobius"/>
    </source>
</evidence>
<dbReference type="AlphaFoldDB" id="Q2LWY1"/>
<protein>
    <submittedName>
        <fullName evidence="8">Transcriptional regulator-like protein</fullName>
    </submittedName>
</protein>
<dbReference type="STRING" id="56780.SYN_00293"/>
<feature type="domain" description="Phage shock protein PspC N-terminal" evidence="7">
    <location>
        <begin position="9"/>
        <end position="64"/>
    </location>
</feature>
<evidence type="ECO:0000313" key="9">
    <source>
        <dbReference type="Proteomes" id="UP000001933"/>
    </source>
</evidence>
<comment type="subcellular location">
    <subcellularLocation>
        <location evidence="1">Cell membrane</location>
        <topology evidence="1">Single-pass membrane protein</topology>
    </subcellularLocation>
</comment>
<dbReference type="KEGG" id="sat:SYN_00293"/>
<dbReference type="RefSeq" id="WP_011418614.1">
    <property type="nucleotide sequence ID" value="NC_007759.1"/>
</dbReference>
<dbReference type="Proteomes" id="UP000001933">
    <property type="component" value="Chromosome"/>
</dbReference>
<keyword evidence="5 6" id="KW-0472">Membrane</keyword>
<organism evidence="8 9">
    <name type="scientific">Syntrophus aciditrophicus (strain SB)</name>
    <dbReference type="NCBI Taxonomy" id="56780"/>
    <lineage>
        <taxon>Bacteria</taxon>
        <taxon>Pseudomonadati</taxon>
        <taxon>Thermodesulfobacteriota</taxon>
        <taxon>Syntrophia</taxon>
        <taxon>Syntrophales</taxon>
        <taxon>Syntrophaceae</taxon>
        <taxon>Syntrophus</taxon>
    </lineage>
</organism>
<evidence type="ECO:0000256" key="3">
    <source>
        <dbReference type="ARBA" id="ARBA00022692"/>
    </source>
</evidence>
<dbReference type="InterPro" id="IPR052027">
    <property type="entry name" value="PspC"/>
</dbReference>
<dbReference type="InterPro" id="IPR007168">
    <property type="entry name" value="Phageshock_PspC_N"/>
</dbReference>
<keyword evidence="2" id="KW-1003">Cell membrane</keyword>